<dbReference type="AlphaFoldDB" id="A0A0B8SZG8"/>
<dbReference type="RefSeq" id="WP_037502282.1">
    <property type="nucleotide sequence ID" value="NZ_JJMU01000062.1"/>
</dbReference>
<evidence type="ECO:0000313" key="2">
    <source>
        <dbReference type="Proteomes" id="UP000031802"/>
    </source>
</evidence>
<name>A0A0B8SZG8_9SPHI</name>
<reference evidence="1 2" key="2">
    <citation type="journal article" date="2015" name="PLoS ONE">
        <title>Whole-Genome Optical Mapping and Finished Genome Sequence of Sphingobacterium deserti sp. nov., a New Species Isolated from the Western Desert of China.</title>
        <authorList>
            <person name="Teng C."/>
            <person name="Zhou Z."/>
            <person name="Molnar I."/>
            <person name="Li X."/>
            <person name="Tang R."/>
            <person name="Chen M."/>
            <person name="Wang L."/>
            <person name="Su S."/>
            <person name="Zhang W."/>
            <person name="Lin M."/>
        </authorList>
    </citation>
    <scope>NUCLEOTIDE SEQUENCE [LARGE SCALE GENOMIC DNA]</scope>
    <source>
        <strain evidence="2">ACCC05744</strain>
    </source>
</reference>
<keyword evidence="2" id="KW-1185">Reference proteome</keyword>
<proteinExistence type="predicted"/>
<dbReference type="PATRIC" id="fig|1229276.3.peg.3475"/>
<organism evidence="1 2">
    <name type="scientific">Sphingobacterium deserti</name>
    <dbReference type="NCBI Taxonomy" id="1229276"/>
    <lineage>
        <taxon>Bacteria</taxon>
        <taxon>Pseudomonadati</taxon>
        <taxon>Bacteroidota</taxon>
        <taxon>Sphingobacteriia</taxon>
        <taxon>Sphingobacteriales</taxon>
        <taxon>Sphingobacteriaceae</taxon>
        <taxon>Sphingobacterium</taxon>
    </lineage>
</organism>
<reference evidence="2" key="1">
    <citation type="submission" date="2014-04" db="EMBL/GenBank/DDBJ databases">
        <title>Whole-Genome optical mapping and complete genome sequence of Sphingobacterium deserti sp. nov., a new spaces isolated from desert in the west of China.</title>
        <authorList>
            <person name="Teng C."/>
            <person name="Zhou Z."/>
            <person name="Li X."/>
            <person name="Chen M."/>
            <person name="Lin M."/>
            <person name="Wang L."/>
            <person name="Su S."/>
            <person name="Zhang C."/>
            <person name="Zhang W."/>
        </authorList>
    </citation>
    <scope>NUCLEOTIDE SEQUENCE [LARGE SCALE GENOMIC DNA]</scope>
    <source>
        <strain evidence="2">ACCC05744</strain>
    </source>
</reference>
<dbReference type="EMBL" id="JJMU01000062">
    <property type="protein sequence ID" value="KGE12926.1"/>
    <property type="molecule type" value="Genomic_DNA"/>
</dbReference>
<evidence type="ECO:0000313" key="1">
    <source>
        <dbReference type="EMBL" id="KGE12926.1"/>
    </source>
</evidence>
<dbReference type="Proteomes" id="UP000031802">
    <property type="component" value="Unassembled WGS sequence"/>
</dbReference>
<gene>
    <name evidence="1" type="ORF">DI53_3363</name>
</gene>
<protein>
    <submittedName>
        <fullName evidence="1">Uncharacterized protein</fullName>
    </submittedName>
</protein>
<sequence>MTIASAPLISIARYPTPFFFTKQQGTSIAAKVARTHHSLLPNENLAKRFERQILFYEAPPKYYF</sequence>
<accession>A0A0B8SZG8</accession>
<comment type="caution">
    <text evidence="1">The sequence shown here is derived from an EMBL/GenBank/DDBJ whole genome shotgun (WGS) entry which is preliminary data.</text>
</comment>